<sequence>MESIIGLGLSFNPYKTADKHYFGSFLNLVENNLNAVFAEFKERISYKAKDENISSLIEKHFIDNMSIVDYEKKISILNGYLPIIDFLDDELENNLNTRVKNFKKNFIILAEAIEKLRDYYTHFYHDPITFEDNKEPLLELLDEVLLKTILDVKKKYLKTDKTKEILKDSLREEMDLLVIRKTDELREKKKTNPKIQHTDSSQIKNSIFNDAFQGLLYEDKGNNKKTQVSHRAKTRLNPKDIHKQEERDFEIPLSTSGLVFLMSLFLSKKEIEDFKSNIKGFKGKVVKDENHNSLKYMATHRVYSILAFKGLKYRIKTDTFSKETLMMQMIDELSKVPDCVYQNLSETKQKDFIEDWNEYFKDNEENTENLENSRVVHPVIRKRYEDKFNYFAIRFLDEFANFKTLKFQVFMGYYIHDQRTKTIGTTNITTERTVKEKINVFGKLSKMDNLKKHFFSQLSDDENTDWEFFPNPSYNFLTQADNSPANNIPIYLELKNQQIIKEKDAIKAEVNQTQNRNPNKPSKRDLLNKILKTYEDFHQGDPTAILSLNEIPALLHLFLVKPNNKTGQQIENIIRIKIEKQFKAINHPSKNNKGIPKSLFADTNVRVNAIKLKKDLEAELDMLNKKHIAFKENQKASSNYDKLLKEHQFTPKNKRPELRKYVFYKSEKGEEATWLANDIKRFMPKDFKTKWKGCQHSELQRKLAFYDRHTKQDIKELLSGCEFDHSLLDINAYFQKDNFEDFFSKYLENRIETLEGVLKKLHDFKNEPTPLKGVFKNCFKFLKRQNYVTESPEIIKKRILAKPTFLPRGVFDERPTMKKGKNPLKDKNEFAEWFVEYLENKDYQKFYNAEEYRMRDADFKKNAVIKKQKLKDFYTLQMVNYLLKEVFGKDEMNLQLSELFQTRQERLKLQGIAKKQMNKETGDSSENTRNQTYIWNKDVPVSFFNGKVTIDKVKLKNIGKYKRYERDERVKTFIGYEVDEKWMMYLPHNWKDRYSVKPINVIDLQIQEYEEIRSHELLKEIQNLEQYIYDHTTDKNILLQDGNPNFKMYVLNGLLIGIKQVNIPDFIVLKQNTNFDKIDFTGIASCSELEKKTIILIAIRNKFAHNQLPNKMIYDLANEFLKIEKNETYANYYLKVLKKMISDLA</sequence>
<reference evidence="2" key="2">
    <citation type="submission" date="2012-09" db="EMBL/GenBank/DDBJ databases">
        <title>The complete sequence of Psychroflexus torquis an extreme psychrophile from sea-ice that is stimulated by light.</title>
        <authorList>
            <person name="Feng S."/>
            <person name="Powell S.M."/>
            <person name="Bowman J.P."/>
        </authorList>
    </citation>
    <scope>NUCLEOTIDE SEQUENCE [LARGE SCALE GENOMIC DNA]</scope>
    <source>
        <strain evidence="2">ATCC 700755</strain>
    </source>
</reference>
<dbReference type="AlphaFoldDB" id="K4IFN4"/>
<dbReference type="EMBL" id="CP003879">
    <property type="protein sequence ID" value="AFU69194.1"/>
    <property type="molecule type" value="Genomic_DNA"/>
</dbReference>
<proteinExistence type="predicted"/>
<dbReference type="RefSeq" id="WP_015024765.1">
    <property type="nucleotide sequence ID" value="NC_018721.1"/>
</dbReference>
<accession>K4IFN4</accession>
<dbReference type="OrthoDB" id="613399at2"/>
<keyword evidence="1" id="KW-0175">Coiled coil</keyword>
<protein>
    <submittedName>
        <fullName evidence="2">Uncharacterized protein</fullName>
    </submittedName>
</protein>
<dbReference type="KEGG" id="ptq:P700755_002426"/>
<keyword evidence="3" id="KW-1185">Reference proteome</keyword>
<evidence type="ECO:0000313" key="2">
    <source>
        <dbReference type="EMBL" id="AFU69194.1"/>
    </source>
</evidence>
<dbReference type="CDD" id="cd20478">
    <property type="entry name" value="Cas13b_Bz-like"/>
    <property type="match status" value="1"/>
</dbReference>
<gene>
    <name evidence="2" type="ordered locus">P700755_002426</name>
</gene>
<evidence type="ECO:0000256" key="1">
    <source>
        <dbReference type="SAM" id="Coils"/>
    </source>
</evidence>
<dbReference type="Proteomes" id="UP000008514">
    <property type="component" value="Chromosome"/>
</dbReference>
<reference evidence="2" key="1">
    <citation type="submission" date="2006-03" db="EMBL/GenBank/DDBJ databases">
        <authorList>
            <person name="Bowman J."/>
            <person name="Ferriera S."/>
            <person name="Johnson J."/>
            <person name="Kravitz S."/>
            <person name="Halpern A."/>
            <person name="Remington K."/>
            <person name="Beeson K."/>
            <person name="Tran B."/>
            <person name="Rogers Y.-H."/>
            <person name="Friedman R."/>
            <person name="Venter J.C."/>
        </authorList>
    </citation>
    <scope>NUCLEOTIDE SEQUENCE [LARGE SCALE GENOMIC DNA]</scope>
    <source>
        <strain evidence="2">ATCC 700755</strain>
    </source>
</reference>
<organism evidence="2 3">
    <name type="scientific">Psychroflexus torquis (strain ATCC 700755 / CIP 106069 / ACAM 623)</name>
    <dbReference type="NCBI Taxonomy" id="313595"/>
    <lineage>
        <taxon>Bacteria</taxon>
        <taxon>Pseudomonadati</taxon>
        <taxon>Bacteroidota</taxon>
        <taxon>Flavobacteriia</taxon>
        <taxon>Flavobacteriales</taxon>
        <taxon>Flavobacteriaceae</taxon>
        <taxon>Psychroflexus</taxon>
    </lineage>
</organism>
<dbReference type="eggNOG" id="ENOG502Z96F">
    <property type="taxonomic scope" value="Bacteria"/>
</dbReference>
<feature type="coiled-coil region" evidence="1">
    <location>
        <begin position="606"/>
        <end position="633"/>
    </location>
</feature>
<dbReference type="HOGENOM" id="CLU_270925_0_0_10"/>
<evidence type="ECO:0000313" key="3">
    <source>
        <dbReference type="Proteomes" id="UP000008514"/>
    </source>
</evidence>
<name>K4IFN4_PSYTT</name>
<dbReference type="NCBIfam" id="NF038190">
    <property type="entry name" value="VI_Cas13b"/>
    <property type="match status" value="2"/>
</dbReference>